<organism evidence="3 4">
    <name type="scientific">Turneriella parva (strain ATCC BAA-1111 / DSM 21527 / NCTC 11395 / H)</name>
    <name type="common">Leptospira parva</name>
    <dbReference type="NCBI Taxonomy" id="869212"/>
    <lineage>
        <taxon>Bacteria</taxon>
        <taxon>Pseudomonadati</taxon>
        <taxon>Spirochaetota</taxon>
        <taxon>Spirochaetia</taxon>
        <taxon>Leptospirales</taxon>
        <taxon>Leptospiraceae</taxon>
        <taxon>Turneriella</taxon>
    </lineage>
</organism>
<dbReference type="STRING" id="869212.Turpa_1313"/>
<accession>I4B3V4</accession>
<feature type="region of interest" description="Disordered" evidence="1">
    <location>
        <begin position="63"/>
        <end position="83"/>
    </location>
</feature>
<dbReference type="KEGG" id="tpx:Turpa_1313"/>
<reference evidence="3 4" key="1">
    <citation type="submission" date="2012-06" db="EMBL/GenBank/DDBJ databases">
        <title>The complete chromosome of genome of Turneriella parva DSM 21527.</title>
        <authorList>
            <consortium name="US DOE Joint Genome Institute (JGI-PGF)"/>
            <person name="Lucas S."/>
            <person name="Han J."/>
            <person name="Lapidus A."/>
            <person name="Bruce D."/>
            <person name="Goodwin L."/>
            <person name="Pitluck S."/>
            <person name="Peters L."/>
            <person name="Kyrpides N."/>
            <person name="Mavromatis K."/>
            <person name="Ivanova N."/>
            <person name="Mikhailova N."/>
            <person name="Chertkov O."/>
            <person name="Detter J.C."/>
            <person name="Tapia R."/>
            <person name="Han C."/>
            <person name="Land M."/>
            <person name="Hauser L."/>
            <person name="Markowitz V."/>
            <person name="Cheng J.-F."/>
            <person name="Hugenholtz P."/>
            <person name="Woyke T."/>
            <person name="Wu D."/>
            <person name="Gronow S."/>
            <person name="Wellnitz S."/>
            <person name="Brambilla E."/>
            <person name="Klenk H.-P."/>
            <person name="Eisen J.A."/>
        </authorList>
    </citation>
    <scope>NUCLEOTIDE SEQUENCE [LARGE SCALE GENOMIC DNA]</scope>
    <source>
        <strain evidence="4">ATCC BAA-1111 / DSM 21527 / NCTC 11395 / H</strain>
    </source>
</reference>
<dbReference type="Proteomes" id="UP000006048">
    <property type="component" value="Chromosome"/>
</dbReference>
<evidence type="ECO:0000256" key="2">
    <source>
        <dbReference type="SAM" id="SignalP"/>
    </source>
</evidence>
<feature type="chain" id="PRO_5003685862" description="Lipoprotein" evidence="2">
    <location>
        <begin position="27"/>
        <end position="83"/>
    </location>
</feature>
<name>I4B3V4_TURPD</name>
<dbReference type="EMBL" id="CP002959">
    <property type="protein sequence ID" value="AFM11961.1"/>
    <property type="molecule type" value="Genomic_DNA"/>
</dbReference>
<feature type="signal peptide" evidence="2">
    <location>
        <begin position="1"/>
        <end position="26"/>
    </location>
</feature>
<dbReference type="AlphaFoldDB" id="I4B3V4"/>
<evidence type="ECO:0000313" key="3">
    <source>
        <dbReference type="EMBL" id="AFM11961.1"/>
    </source>
</evidence>
<keyword evidence="4" id="KW-1185">Reference proteome</keyword>
<evidence type="ECO:0008006" key="5">
    <source>
        <dbReference type="Google" id="ProtNLM"/>
    </source>
</evidence>
<gene>
    <name evidence="3" type="ordered locus">Turpa_1313</name>
</gene>
<proteinExistence type="predicted"/>
<evidence type="ECO:0000313" key="4">
    <source>
        <dbReference type="Proteomes" id="UP000006048"/>
    </source>
</evidence>
<dbReference type="OrthoDB" id="341048at2"/>
<dbReference type="HOGENOM" id="CLU_2465245_0_0_12"/>
<keyword evidence="2" id="KW-0732">Signal</keyword>
<dbReference type="RefSeq" id="WP_014802476.1">
    <property type="nucleotide sequence ID" value="NC_018020.1"/>
</dbReference>
<protein>
    <recommendedName>
        <fullName evidence="5">Lipoprotein</fullName>
    </recommendedName>
</protein>
<sequence>MKKIFSTVVILLACLTLTCASSAAPAAKMADEAYEPFDPKKKKPGDECTANDECQKHHACKKRGEKSFCTAPPRPQLPPGVVT</sequence>
<evidence type="ECO:0000256" key="1">
    <source>
        <dbReference type="SAM" id="MobiDB-lite"/>
    </source>
</evidence>
<feature type="compositionally biased region" description="Pro residues" evidence="1">
    <location>
        <begin position="72"/>
        <end position="83"/>
    </location>
</feature>